<dbReference type="EMBL" id="KB454629">
    <property type="protein sequence ID" value="EME26061.1"/>
    <property type="molecule type" value="Genomic_DNA"/>
</dbReference>
<evidence type="ECO:0000313" key="8">
    <source>
        <dbReference type="EMBL" id="EME26061.1"/>
    </source>
</evidence>
<dbReference type="GeneID" id="17085049"/>
<feature type="signal peptide" evidence="6">
    <location>
        <begin position="1"/>
        <end position="27"/>
    </location>
</feature>
<gene>
    <name evidence="8" type="ORF">Gasu_62890</name>
</gene>
<dbReference type="Proteomes" id="UP000030680">
    <property type="component" value="Unassembled WGS sequence"/>
</dbReference>
<dbReference type="Pfam" id="PF01546">
    <property type="entry name" value="Peptidase_M20"/>
    <property type="match status" value="1"/>
</dbReference>
<dbReference type="InterPro" id="IPR011650">
    <property type="entry name" value="Peptidase_M20_dimer"/>
</dbReference>
<dbReference type="InterPro" id="IPR010158">
    <property type="entry name" value="Amidase_Cbmase"/>
</dbReference>
<comment type="cofactor">
    <cofactor evidence="1">
        <name>Mn(2+)</name>
        <dbReference type="ChEBI" id="CHEBI:29035"/>
    </cofactor>
</comment>
<evidence type="ECO:0000256" key="4">
    <source>
        <dbReference type="ARBA" id="ARBA00022801"/>
    </source>
</evidence>
<dbReference type="Gene3D" id="3.40.630.10">
    <property type="entry name" value="Zn peptidases"/>
    <property type="match status" value="1"/>
</dbReference>
<dbReference type="PANTHER" id="PTHR32494:SF19">
    <property type="entry name" value="ALLANTOATE DEIMINASE-RELATED"/>
    <property type="match status" value="1"/>
</dbReference>
<proteinExistence type="predicted"/>
<dbReference type="STRING" id="130081.M2VSE9"/>
<accession>M2VSE9</accession>
<dbReference type="GO" id="GO:0016813">
    <property type="term" value="F:hydrolase activity, acting on carbon-nitrogen (but not peptide) bonds, in linear amidines"/>
    <property type="evidence" value="ECO:0007669"/>
    <property type="project" value="InterPro"/>
</dbReference>
<feature type="domain" description="Peptidase M20 dimerisation" evidence="7">
    <location>
        <begin position="305"/>
        <end position="411"/>
    </location>
</feature>
<evidence type="ECO:0000256" key="2">
    <source>
        <dbReference type="ARBA" id="ARBA00011738"/>
    </source>
</evidence>
<organism evidence="8 9">
    <name type="scientific">Galdieria sulphuraria</name>
    <name type="common">Red alga</name>
    <dbReference type="NCBI Taxonomy" id="130081"/>
    <lineage>
        <taxon>Eukaryota</taxon>
        <taxon>Rhodophyta</taxon>
        <taxon>Bangiophyceae</taxon>
        <taxon>Galdieriales</taxon>
        <taxon>Galdieriaceae</taxon>
        <taxon>Galdieria</taxon>
    </lineage>
</organism>
<evidence type="ECO:0000256" key="1">
    <source>
        <dbReference type="ARBA" id="ARBA00001936"/>
    </source>
</evidence>
<evidence type="ECO:0000313" key="9">
    <source>
        <dbReference type="Proteomes" id="UP000030680"/>
    </source>
</evidence>
<name>M2VSE9_GALSU</name>
<feature type="chain" id="PRO_5004028286" evidence="6">
    <location>
        <begin position="28"/>
        <end position="537"/>
    </location>
</feature>
<dbReference type="SUPFAM" id="SSF53187">
    <property type="entry name" value="Zn-dependent exopeptidases"/>
    <property type="match status" value="1"/>
</dbReference>
<keyword evidence="4 8" id="KW-0378">Hydrolase</keyword>
<dbReference type="KEGG" id="gsl:Gasu_62890"/>
<keyword evidence="6" id="KW-0732">Signal</keyword>
<keyword evidence="9" id="KW-1185">Reference proteome</keyword>
<evidence type="ECO:0000256" key="6">
    <source>
        <dbReference type="SAM" id="SignalP"/>
    </source>
</evidence>
<evidence type="ECO:0000256" key="3">
    <source>
        <dbReference type="ARBA" id="ARBA00022723"/>
    </source>
</evidence>
<dbReference type="InterPro" id="IPR002933">
    <property type="entry name" value="Peptidase_M20"/>
</dbReference>
<dbReference type="GO" id="GO:0046872">
    <property type="term" value="F:metal ion binding"/>
    <property type="evidence" value="ECO:0007669"/>
    <property type="project" value="UniProtKB-KW"/>
</dbReference>
<keyword evidence="5" id="KW-0464">Manganese</keyword>
<dbReference type="Pfam" id="PF07687">
    <property type="entry name" value="M20_dimer"/>
    <property type="match status" value="1"/>
</dbReference>
<dbReference type="OrthoDB" id="4676at2759"/>
<dbReference type="Gene3D" id="3.30.70.360">
    <property type="match status" value="1"/>
</dbReference>
<dbReference type="InterPro" id="IPR036264">
    <property type="entry name" value="Bact_exopeptidase_dim_dom"/>
</dbReference>
<dbReference type="OMA" id="CSSGVWA"/>
<reference evidence="9" key="1">
    <citation type="journal article" date="2013" name="Science">
        <title>Gene transfer from bacteria and archaea facilitated evolution of an extremophilic eukaryote.</title>
        <authorList>
            <person name="Schonknecht G."/>
            <person name="Chen W.H."/>
            <person name="Ternes C.M."/>
            <person name="Barbier G.G."/>
            <person name="Shrestha R.P."/>
            <person name="Stanke M."/>
            <person name="Brautigam A."/>
            <person name="Baker B.J."/>
            <person name="Banfield J.F."/>
            <person name="Garavito R.M."/>
            <person name="Carr K."/>
            <person name="Wilkerson C."/>
            <person name="Rensing S.A."/>
            <person name="Gagneul D."/>
            <person name="Dickenson N.E."/>
            <person name="Oesterhelt C."/>
            <person name="Lercher M.J."/>
            <person name="Weber A.P."/>
        </authorList>
    </citation>
    <scope>NUCLEOTIDE SEQUENCE [LARGE SCALE GENOMIC DNA]</scope>
    <source>
        <strain evidence="9">074W</strain>
    </source>
</reference>
<protein>
    <submittedName>
        <fullName evidence="8">N-carbamoyl-L-amino acid amidohydrolase</fullName>
    </submittedName>
</protein>
<dbReference type="AlphaFoldDB" id="M2VSE9"/>
<dbReference type="PANTHER" id="PTHR32494">
    <property type="entry name" value="ALLANTOATE DEIMINASE-RELATED"/>
    <property type="match status" value="1"/>
</dbReference>
<comment type="subunit">
    <text evidence="2">Homodimer.</text>
</comment>
<dbReference type="RefSeq" id="XP_005702581.1">
    <property type="nucleotide sequence ID" value="XM_005702524.1"/>
</dbReference>
<keyword evidence="3" id="KW-0479">Metal-binding</keyword>
<dbReference type="Gramene" id="EME26061">
    <property type="protein sequence ID" value="EME26061"/>
    <property type="gene ID" value="Gasu_62890"/>
</dbReference>
<dbReference type="SUPFAM" id="SSF55031">
    <property type="entry name" value="Bacterial exopeptidase dimerisation domain"/>
    <property type="match status" value="1"/>
</dbReference>
<evidence type="ECO:0000259" key="7">
    <source>
        <dbReference type="Pfam" id="PF07687"/>
    </source>
</evidence>
<evidence type="ECO:0000256" key="5">
    <source>
        <dbReference type="ARBA" id="ARBA00023211"/>
    </source>
</evidence>
<sequence>MNGRQCSFMLSWWLGFVLCCILPWVTTTEPNCPFASGFEEPEICLEFLMNKFSNLKQVIDSIGENLLERINVLGSISQETNNRVLNRPFLSSANKRAAKYIEKLLYEAGCSNVAIDWVGNVIGLYKGTPERNKTLIIGSHYDTVKDAGKYDGAYGVLVAISVVEALFKLKVVLPFDIQIVAFENEEGNNNFGVVHTGALFYMAGSMAKRNGTRRKCYHMLKKQLRRPNIINPKETLADYILAQSMDNNVFSLSEDNCNTIIKYFCEDYPFAVDHRVLGYWEWHIEQGPILEHFNKRIGIVSAICGQQRWTFHVKGQGGHAGTVPMYLRKDAVAACVEMIQQVENITKNALSGKNDSQYLVSTVGNISVSPGSSNSIPHLCSFSLDIRSVSDQQGSNVTNQIMQRFKEIAKQRKVKVSYEQLHNTKTIEMESGWSQQIIQRGAYLSIQFYTDQKWFSWLRQKFDKLWLFRSDVLIPTLVSGAGHDAVILHDLYDTQMMFIRCKNGISHHPNELASKEDMLAGATTLLFSLMIFANFSS</sequence>
<dbReference type="eggNOG" id="ENOG502QSJ5">
    <property type="taxonomic scope" value="Eukaryota"/>
</dbReference>